<dbReference type="OrthoDB" id="548474at2759"/>
<accession>A0A6G1GGB7</accession>
<evidence type="ECO:0000313" key="2">
    <source>
        <dbReference type="EMBL" id="KAF1817108.1"/>
    </source>
</evidence>
<proteinExistence type="predicted"/>
<reference evidence="2 4" key="1">
    <citation type="submission" date="2020-01" db="EMBL/GenBank/DDBJ databases">
        <authorList>
            <consortium name="DOE Joint Genome Institute"/>
            <person name="Haridas S."/>
            <person name="Albert R."/>
            <person name="Binder M."/>
            <person name="Bloem J."/>
            <person name="Labutti K."/>
            <person name="Salamov A."/>
            <person name="Andreopoulos B."/>
            <person name="Baker S.E."/>
            <person name="Barry K."/>
            <person name="Bills G."/>
            <person name="Bluhm B.H."/>
            <person name="Cannon C."/>
            <person name="Castanera R."/>
            <person name="Culley D.E."/>
            <person name="Daum C."/>
            <person name="Ezra D."/>
            <person name="Gonzalez J.B."/>
            <person name="Henrissat B."/>
            <person name="Kuo A."/>
            <person name="Liang C."/>
            <person name="Lipzen A."/>
            <person name="Lutzoni F."/>
            <person name="Magnuson J."/>
            <person name="Mondo S."/>
            <person name="Nolan M."/>
            <person name="Ohm R."/>
            <person name="Pangilinan J."/>
            <person name="Park H.-J."/>
            <person name="Ramirez L."/>
            <person name="Alfaro M."/>
            <person name="Sun H."/>
            <person name="Tritt A."/>
            <person name="Yoshinaga Y."/>
            <person name="Zwiers L.-H."/>
            <person name="Turgeon B.G."/>
            <person name="Goodwin S.B."/>
            <person name="Spatafora J.W."/>
            <person name="Crous P.W."/>
            <person name="Grigoriev I.V."/>
        </authorList>
    </citation>
    <scope>NUCLEOTIDE SEQUENCE</scope>
    <source>
        <strain evidence="2 4">CBS 781.70</strain>
    </source>
</reference>
<evidence type="ECO:0000313" key="4">
    <source>
        <dbReference type="RefSeq" id="XP_033538739.1"/>
    </source>
</evidence>
<dbReference type="PANTHER" id="PTHR40422">
    <property type="entry name" value="TRANSLATION MACHINERY-ASSOCIATED PROTEIN 17"/>
    <property type="match status" value="1"/>
</dbReference>
<dbReference type="EMBL" id="ML975149">
    <property type="protein sequence ID" value="KAF1817108.1"/>
    <property type="molecule type" value="Genomic_DNA"/>
</dbReference>
<dbReference type="RefSeq" id="XP_033538739.1">
    <property type="nucleotide sequence ID" value="XM_033675620.1"/>
</dbReference>
<evidence type="ECO:0000313" key="3">
    <source>
        <dbReference type="Proteomes" id="UP000504638"/>
    </source>
</evidence>
<name>A0A6G1GGB7_9PEZI</name>
<dbReference type="GO" id="GO:0030674">
    <property type="term" value="F:protein-macromolecule adaptor activity"/>
    <property type="evidence" value="ECO:0007669"/>
    <property type="project" value="TreeGrafter"/>
</dbReference>
<dbReference type="Proteomes" id="UP000504638">
    <property type="component" value="Unplaced"/>
</dbReference>
<protein>
    <submittedName>
        <fullName evidence="2 4">Uncharacterized protein</fullName>
    </submittedName>
</protein>
<dbReference type="GO" id="GO:0070682">
    <property type="term" value="P:proteasome regulatory particle assembly"/>
    <property type="evidence" value="ECO:0007669"/>
    <property type="project" value="InterPro"/>
</dbReference>
<organism evidence="2">
    <name type="scientific">Eremomyces bilateralis CBS 781.70</name>
    <dbReference type="NCBI Taxonomy" id="1392243"/>
    <lineage>
        <taxon>Eukaryota</taxon>
        <taxon>Fungi</taxon>
        <taxon>Dikarya</taxon>
        <taxon>Ascomycota</taxon>
        <taxon>Pezizomycotina</taxon>
        <taxon>Dothideomycetes</taxon>
        <taxon>Dothideomycetes incertae sedis</taxon>
        <taxon>Eremomycetales</taxon>
        <taxon>Eremomycetaceae</taxon>
        <taxon>Eremomyces</taxon>
    </lineage>
</organism>
<evidence type="ECO:0000256" key="1">
    <source>
        <dbReference type="SAM" id="Coils"/>
    </source>
</evidence>
<keyword evidence="3" id="KW-1185">Reference proteome</keyword>
<dbReference type="PANTHER" id="PTHR40422:SF1">
    <property type="entry name" value="TRANSLATION MACHINERY-ASSOCIATED PROTEIN 17"/>
    <property type="match status" value="1"/>
</dbReference>
<reference evidence="4" key="2">
    <citation type="submission" date="2020-04" db="EMBL/GenBank/DDBJ databases">
        <authorList>
            <consortium name="NCBI Genome Project"/>
        </authorList>
    </citation>
    <scope>NUCLEOTIDE SEQUENCE</scope>
    <source>
        <strain evidence="4">CBS 781.70</strain>
    </source>
</reference>
<keyword evidence="1" id="KW-0175">Coiled coil</keyword>
<feature type="coiled-coil region" evidence="1">
    <location>
        <begin position="29"/>
        <end position="79"/>
    </location>
</feature>
<dbReference type="AlphaFoldDB" id="A0A6G1GGB7"/>
<sequence length="79" mass="8864">MSSASHPITPARFAAAIEDLPPGPLFTKASELQNSINHLERSNAQLLNYEDDADCREAIVENEAVMQRMRERIQLLKAE</sequence>
<gene>
    <name evidence="2 4" type="ORF">P152DRAFT_376196</name>
</gene>
<reference evidence="4" key="3">
    <citation type="submission" date="2025-04" db="UniProtKB">
        <authorList>
            <consortium name="RefSeq"/>
        </authorList>
    </citation>
    <scope>IDENTIFICATION</scope>
    <source>
        <strain evidence="4">CBS 781.70</strain>
    </source>
</reference>
<dbReference type="InterPro" id="IPR038966">
    <property type="entry name" value="TMA17"/>
</dbReference>
<feature type="non-terminal residue" evidence="2">
    <location>
        <position position="79"/>
    </location>
</feature>
<dbReference type="GeneID" id="54416190"/>